<dbReference type="GO" id="GO:0016020">
    <property type="term" value="C:membrane"/>
    <property type="evidence" value="ECO:0007669"/>
    <property type="project" value="GOC"/>
</dbReference>
<dbReference type="GO" id="GO:0005794">
    <property type="term" value="C:Golgi apparatus"/>
    <property type="evidence" value="ECO:0007669"/>
    <property type="project" value="TreeGrafter"/>
</dbReference>
<evidence type="ECO:0000259" key="1">
    <source>
        <dbReference type="Pfam" id="PF13733"/>
    </source>
</evidence>
<sequence length="102" mass="11563">MRQFLICFALSIVSVGYIGITRNVSSLEAVEAEFPDVRMGGSFQPKDCTPRHRVAILVPYRNRAENLKVLIYNLNRVLANQQIDYGVFVIEQVSCICYFVAC</sequence>
<dbReference type="InterPro" id="IPR003859">
    <property type="entry name" value="Galactosyl_T"/>
</dbReference>
<dbReference type="GO" id="GO:0033842">
    <property type="term" value="F:N-acetyl-beta-glucosaminyl-derivative 4-beta-N-acetylgalactosaminyltransferase activity"/>
    <property type="evidence" value="ECO:0007669"/>
    <property type="project" value="TreeGrafter"/>
</dbReference>
<dbReference type="InterPro" id="IPR027995">
    <property type="entry name" value="Galactosyl_T_N"/>
</dbReference>
<name>A0A9J6GTV1_HAELO</name>
<organism evidence="2 3">
    <name type="scientific">Haemaphysalis longicornis</name>
    <name type="common">Bush tick</name>
    <dbReference type="NCBI Taxonomy" id="44386"/>
    <lineage>
        <taxon>Eukaryota</taxon>
        <taxon>Metazoa</taxon>
        <taxon>Ecdysozoa</taxon>
        <taxon>Arthropoda</taxon>
        <taxon>Chelicerata</taxon>
        <taxon>Arachnida</taxon>
        <taxon>Acari</taxon>
        <taxon>Parasitiformes</taxon>
        <taxon>Ixodida</taxon>
        <taxon>Ixodoidea</taxon>
        <taxon>Ixodidae</taxon>
        <taxon>Haemaphysalinae</taxon>
        <taxon>Haemaphysalis</taxon>
    </lineage>
</organism>
<dbReference type="SUPFAM" id="SSF53448">
    <property type="entry name" value="Nucleotide-diphospho-sugar transferases"/>
    <property type="match status" value="1"/>
</dbReference>
<accession>A0A9J6GTV1</accession>
<comment type="caution">
    <text evidence="2">The sequence shown here is derived from an EMBL/GenBank/DDBJ whole genome shotgun (WGS) entry which is preliminary data.</text>
</comment>
<evidence type="ECO:0000313" key="3">
    <source>
        <dbReference type="Proteomes" id="UP000821853"/>
    </source>
</evidence>
<dbReference type="PANTHER" id="PTHR19300:SF57">
    <property type="entry name" value="BETA-1,4-N-ACETYLGALACTOSAMINYLTRANSFERASE"/>
    <property type="match status" value="1"/>
</dbReference>
<gene>
    <name evidence="2" type="ORF">HPB48_002348</name>
</gene>
<dbReference type="OMA" id="QFLICFA"/>
<keyword evidence="3" id="KW-1185">Reference proteome</keyword>
<dbReference type="OrthoDB" id="10038994at2759"/>
<dbReference type="VEuPathDB" id="VectorBase:HLOH_065060"/>
<feature type="domain" description="Galactosyltransferase N-terminal" evidence="1">
    <location>
        <begin position="11"/>
        <end position="94"/>
    </location>
</feature>
<dbReference type="Proteomes" id="UP000821853">
    <property type="component" value="Unassembled WGS sequence"/>
</dbReference>
<dbReference type="Pfam" id="PF13733">
    <property type="entry name" value="Glyco_transf_7N"/>
    <property type="match status" value="1"/>
</dbReference>
<dbReference type="GO" id="GO:0006688">
    <property type="term" value="P:glycosphingolipid biosynthetic process"/>
    <property type="evidence" value="ECO:0007669"/>
    <property type="project" value="TreeGrafter"/>
</dbReference>
<dbReference type="Gene3D" id="3.90.550.10">
    <property type="entry name" value="Spore Coat Polysaccharide Biosynthesis Protein SpsA, Chain A"/>
    <property type="match status" value="1"/>
</dbReference>
<proteinExistence type="predicted"/>
<reference evidence="2 3" key="1">
    <citation type="journal article" date="2020" name="Cell">
        <title>Large-Scale Comparative Analyses of Tick Genomes Elucidate Their Genetic Diversity and Vector Capacities.</title>
        <authorList>
            <consortium name="Tick Genome and Microbiome Consortium (TIGMIC)"/>
            <person name="Jia N."/>
            <person name="Wang J."/>
            <person name="Shi W."/>
            <person name="Du L."/>
            <person name="Sun Y."/>
            <person name="Zhan W."/>
            <person name="Jiang J.F."/>
            <person name="Wang Q."/>
            <person name="Zhang B."/>
            <person name="Ji P."/>
            <person name="Bell-Sakyi L."/>
            <person name="Cui X.M."/>
            <person name="Yuan T.T."/>
            <person name="Jiang B.G."/>
            <person name="Yang W.F."/>
            <person name="Lam T.T."/>
            <person name="Chang Q.C."/>
            <person name="Ding S.J."/>
            <person name="Wang X.J."/>
            <person name="Zhu J.G."/>
            <person name="Ruan X.D."/>
            <person name="Zhao L."/>
            <person name="Wei J.T."/>
            <person name="Ye R.Z."/>
            <person name="Que T.C."/>
            <person name="Du C.H."/>
            <person name="Zhou Y.H."/>
            <person name="Cheng J.X."/>
            <person name="Dai P.F."/>
            <person name="Guo W.B."/>
            <person name="Han X.H."/>
            <person name="Huang E.J."/>
            <person name="Li L.F."/>
            <person name="Wei W."/>
            <person name="Gao Y.C."/>
            <person name="Liu J.Z."/>
            <person name="Shao H.Z."/>
            <person name="Wang X."/>
            <person name="Wang C.C."/>
            <person name="Yang T.C."/>
            <person name="Huo Q.B."/>
            <person name="Li W."/>
            <person name="Chen H.Y."/>
            <person name="Chen S.E."/>
            <person name="Zhou L.G."/>
            <person name="Ni X.B."/>
            <person name="Tian J.H."/>
            <person name="Sheng Y."/>
            <person name="Liu T."/>
            <person name="Pan Y.S."/>
            <person name="Xia L.Y."/>
            <person name="Li J."/>
            <person name="Zhao F."/>
            <person name="Cao W.C."/>
        </authorList>
    </citation>
    <scope>NUCLEOTIDE SEQUENCE [LARGE SCALE GENOMIC DNA]</scope>
    <source>
        <strain evidence="2">HaeL-2018</strain>
    </source>
</reference>
<dbReference type="EMBL" id="JABSTR010000008">
    <property type="protein sequence ID" value="KAH9378136.1"/>
    <property type="molecule type" value="Genomic_DNA"/>
</dbReference>
<dbReference type="GO" id="GO:0005975">
    <property type="term" value="P:carbohydrate metabolic process"/>
    <property type="evidence" value="ECO:0007669"/>
    <property type="project" value="InterPro"/>
</dbReference>
<dbReference type="AlphaFoldDB" id="A0A9J6GTV1"/>
<dbReference type="PANTHER" id="PTHR19300">
    <property type="entry name" value="BETA-1,4-GALACTOSYLTRANSFERASE"/>
    <property type="match status" value="1"/>
</dbReference>
<dbReference type="InterPro" id="IPR029044">
    <property type="entry name" value="Nucleotide-diphossugar_trans"/>
</dbReference>
<protein>
    <recommendedName>
        <fullName evidence="1">Galactosyltransferase N-terminal domain-containing protein</fullName>
    </recommendedName>
</protein>
<evidence type="ECO:0000313" key="2">
    <source>
        <dbReference type="EMBL" id="KAH9378136.1"/>
    </source>
</evidence>
<dbReference type="GO" id="GO:0008378">
    <property type="term" value="F:galactosyltransferase activity"/>
    <property type="evidence" value="ECO:0007669"/>
    <property type="project" value="TreeGrafter"/>
</dbReference>